<evidence type="ECO:0000256" key="2">
    <source>
        <dbReference type="ARBA" id="ARBA00005382"/>
    </source>
</evidence>
<dbReference type="Proteomes" id="UP001159363">
    <property type="component" value="Chromosome 7"/>
</dbReference>
<dbReference type="Gene3D" id="3.30.420.10">
    <property type="entry name" value="Ribonuclease H-like superfamily/Ribonuclease H"/>
    <property type="match status" value="1"/>
</dbReference>
<evidence type="ECO:0000256" key="4">
    <source>
        <dbReference type="ARBA" id="ARBA00022729"/>
    </source>
</evidence>
<feature type="chain" id="PRO_5047088321" description="Glucosylceramidase" evidence="7">
    <location>
        <begin position="21"/>
        <end position="536"/>
    </location>
</feature>
<keyword evidence="6" id="KW-0443">Lipid metabolism</keyword>
<evidence type="ECO:0000259" key="8">
    <source>
        <dbReference type="Pfam" id="PF02055"/>
    </source>
</evidence>
<evidence type="ECO:0000256" key="6">
    <source>
        <dbReference type="RuleBase" id="RU361188"/>
    </source>
</evidence>
<evidence type="ECO:0000313" key="9">
    <source>
        <dbReference type="EMBL" id="KAJ8876432.1"/>
    </source>
</evidence>
<dbReference type="InterPro" id="IPR033453">
    <property type="entry name" value="Glyco_hydro_30_TIM-barrel"/>
</dbReference>
<dbReference type="Pfam" id="PF02055">
    <property type="entry name" value="Glyco_hydro_30"/>
    <property type="match status" value="1"/>
</dbReference>
<name>A0ABQ9GWN1_9NEOP</name>
<dbReference type="PANTHER" id="PTHR11069:SF23">
    <property type="entry name" value="LYSOSOMAL ACID GLUCOSYLCERAMIDASE"/>
    <property type="match status" value="1"/>
</dbReference>
<comment type="similarity">
    <text evidence="2 6">Belongs to the glycosyl hydrolase 30 family.</text>
</comment>
<comment type="catalytic activity">
    <reaction evidence="1">
        <text>a beta-D-glucosyl-(1&lt;-&gt;1')-N-acylsphing-4-enine + H2O = an N-acylsphing-4-enine + D-glucose</text>
        <dbReference type="Rhea" id="RHEA:13269"/>
        <dbReference type="ChEBI" id="CHEBI:4167"/>
        <dbReference type="ChEBI" id="CHEBI:15377"/>
        <dbReference type="ChEBI" id="CHEBI:22801"/>
        <dbReference type="ChEBI" id="CHEBI:52639"/>
        <dbReference type="EC" id="3.2.1.45"/>
    </reaction>
    <physiologicalReaction direction="left-to-right" evidence="1">
        <dbReference type="Rhea" id="RHEA:13270"/>
    </physiologicalReaction>
</comment>
<reference evidence="9 10" key="1">
    <citation type="submission" date="2023-02" db="EMBL/GenBank/DDBJ databases">
        <title>LHISI_Scaffold_Assembly.</title>
        <authorList>
            <person name="Stuart O.P."/>
            <person name="Cleave R."/>
            <person name="Magrath M.J.L."/>
            <person name="Mikheyev A.S."/>
        </authorList>
    </citation>
    <scope>NUCLEOTIDE SEQUENCE [LARGE SCALE GENOMIC DNA]</scope>
    <source>
        <strain evidence="9">Daus_M_001</strain>
        <tissue evidence="9">Leg muscle</tissue>
    </source>
</reference>
<dbReference type="EC" id="3.2.1.45" evidence="3 6"/>
<proteinExistence type="inferred from homology"/>
<dbReference type="EMBL" id="JARBHB010000008">
    <property type="protein sequence ID" value="KAJ8876432.1"/>
    <property type="molecule type" value="Genomic_DNA"/>
</dbReference>
<organism evidence="9 10">
    <name type="scientific">Dryococelus australis</name>
    <dbReference type="NCBI Taxonomy" id="614101"/>
    <lineage>
        <taxon>Eukaryota</taxon>
        <taxon>Metazoa</taxon>
        <taxon>Ecdysozoa</taxon>
        <taxon>Arthropoda</taxon>
        <taxon>Hexapoda</taxon>
        <taxon>Insecta</taxon>
        <taxon>Pterygota</taxon>
        <taxon>Neoptera</taxon>
        <taxon>Polyneoptera</taxon>
        <taxon>Phasmatodea</taxon>
        <taxon>Verophasmatodea</taxon>
        <taxon>Anareolatae</taxon>
        <taxon>Phasmatidae</taxon>
        <taxon>Eurycanthinae</taxon>
        <taxon>Dryococelus</taxon>
    </lineage>
</organism>
<evidence type="ECO:0000256" key="3">
    <source>
        <dbReference type="ARBA" id="ARBA00012658"/>
    </source>
</evidence>
<sequence>MKCASLLMCGLELFVSDSLACISPRLVSVALCTYLQYLQELLPEYMEDVPLDTRELDEAPPHFTIAIRRNLYSPNRWVGTGGAIVGPPRSLDITPPDFWLWCHIKSMAYATLDTKSYFGSDGIGYSFLRVPVGGCDFSMRYYEYDDNHAGDAQLKFFNLTDEDFLRELGIEKQQDLAQEPGVGDHHVVTSSTTIFEPCDLDLDFWTLPLTLTAVRRISDSEPGGDQGIYSKILGASIADLDVYLESQLPANRDNQFEMIWSRMCRNSYSKRTIGSRPPYLGNTRVLPTTPPQLATLPAGVQAGNVTNANTRCACNNKYETVRYAINTATTLLTRHVEFPLPYRDAAFDNIQLLIALNRFLTRIEKTTAGSHYASPFADAQHGLYTEQSNSTTSKHYALQLVVTRAKRTLCTDRPLMQTVQAYRREHGVLLPPTTYSRSESENRIPDHRLSPLAAPRTLRRLHLFTSLPPACQPALVFTLFSPGTAFLMCRRTDQLWGTYAQGWGSRIEDLTLDDVILRSRNRHVGSRTSRSAIPVT</sequence>
<feature type="domain" description="Glycosyl hydrolase family 30 TIM-barrel" evidence="8">
    <location>
        <begin position="112"/>
        <end position="167"/>
    </location>
</feature>
<evidence type="ECO:0000256" key="5">
    <source>
        <dbReference type="ARBA" id="ARBA00022801"/>
    </source>
</evidence>
<evidence type="ECO:0000256" key="7">
    <source>
        <dbReference type="SAM" id="SignalP"/>
    </source>
</evidence>
<keyword evidence="4 7" id="KW-0732">Signal</keyword>
<keyword evidence="10" id="KW-1185">Reference proteome</keyword>
<dbReference type="InterPro" id="IPR036397">
    <property type="entry name" value="RNaseH_sf"/>
</dbReference>
<gene>
    <name evidence="9" type="ORF">PR048_020877</name>
</gene>
<accession>A0ABQ9GWN1</accession>
<feature type="signal peptide" evidence="7">
    <location>
        <begin position="1"/>
        <end position="20"/>
    </location>
</feature>
<dbReference type="InterPro" id="IPR001139">
    <property type="entry name" value="Glyco_hydro_30"/>
</dbReference>
<dbReference type="Gene3D" id="3.20.20.80">
    <property type="entry name" value="Glycosidases"/>
    <property type="match status" value="1"/>
</dbReference>
<comment type="caution">
    <text evidence="9">The sequence shown here is derived from an EMBL/GenBank/DDBJ whole genome shotgun (WGS) entry which is preliminary data.</text>
</comment>
<protein>
    <recommendedName>
        <fullName evidence="3 6">Glucosylceramidase</fullName>
        <ecNumber evidence="3 6">3.2.1.45</ecNumber>
    </recommendedName>
</protein>
<keyword evidence="6" id="KW-0326">Glycosidase</keyword>
<dbReference type="InterPro" id="IPR017853">
    <property type="entry name" value="GH"/>
</dbReference>
<evidence type="ECO:0000313" key="10">
    <source>
        <dbReference type="Proteomes" id="UP001159363"/>
    </source>
</evidence>
<dbReference type="PANTHER" id="PTHR11069">
    <property type="entry name" value="GLUCOSYLCERAMIDASE"/>
    <property type="match status" value="1"/>
</dbReference>
<keyword evidence="5 6" id="KW-0378">Hydrolase</keyword>
<evidence type="ECO:0000256" key="1">
    <source>
        <dbReference type="ARBA" id="ARBA00001013"/>
    </source>
</evidence>
<dbReference type="SUPFAM" id="SSF51445">
    <property type="entry name" value="(Trans)glycosidases"/>
    <property type="match status" value="1"/>
</dbReference>
<keyword evidence="6" id="KW-0746">Sphingolipid metabolism</keyword>